<dbReference type="EMBL" id="LT629690">
    <property type="protein sequence ID" value="SDF68274.1"/>
    <property type="molecule type" value="Genomic_DNA"/>
</dbReference>
<evidence type="ECO:0000313" key="1">
    <source>
        <dbReference type="EMBL" id="SDF68274.1"/>
    </source>
</evidence>
<name>A0A1G7N2M3_9BACT</name>
<sequence length="124" mass="13757">MSTEEAKYLAINPNHPNAGIYSPAVVFGNVVYLSAKTSWIAPEPDDIRAATAYLLDQVEKELLNAGSSMHKVLKVIVYLRDMNDYVDMNEVYTGRFGKNAPARTTIESKLPRNSIVGFDVTAYL</sequence>
<reference evidence="1 2" key="1">
    <citation type="submission" date="2016-10" db="EMBL/GenBank/DDBJ databases">
        <authorList>
            <person name="de Groot N.N."/>
        </authorList>
    </citation>
    <scope>NUCLEOTIDE SEQUENCE [LARGE SCALE GENOMIC DNA]</scope>
    <source>
        <strain evidence="1 2">GAS232</strain>
    </source>
</reference>
<dbReference type="PANTHER" id="PTHR47328">
    <property type="match status" value="1"/>
</dbReference>
<dbReference type="RefSeq" id="WP_172838287.1">
    <property type="nucleotide sequence ID" value="NZ_LT629690.1"/>
</dbReference>
<dbReference type="AlphaFoldDB" id="A0A1G7N2M3"/>
<protein>
    <submittedName>
        <fullName evidence="1">Enamine deaminase RidA, house cleaning of reactive enamine intermediates, YjgF/YER057c/UK114 family</fullName>
    </submittedName>
</protein>
<dbReference type="PANTHER" id="PTHR47328:SF1">
    <property type="entry name" value="RUTC FAMILY PROTEIN YOAB"/>
    <property type="match status" value="1"/>
</dbReference>
<dbReference type="SUPFAM" id="SSF55298">
    <property type="entry name" value="YjgF-like"/>
    <property type="match status" value="1"/>
</dbReference>
<evidence type="ECO:0000313" key="2">
    <source>
        <dbReference type="Proteomes" id="UP000182427"/>
    </source>
</evidence>
<accession>A0A1G7N2M3</accession>
<keyword evidence="2" id="KW-1185">Reference proteome</keyword>
<gene>
    <name evidence="1" type="ORF">SAMN05444167_2990</name>
</gene>
<proteinExistence type="predicted"/>
<dbReference type="Proteomes" id="UP000182427">
    <property type="component" value="Chromosome I"/>
</dbReference>
<dbReference type="InterPro" id="IPR006175">
    <property type="entry name" value="YjgF/YER057c/UK114"/>
</dbReference>
<dbReference type="InterPro" id="IPR035959">
    <property type="entry name" value="RutC-like_sf"/>
</dbReference>
<dbReference type="CDD" id="cd00448">
    <property type="entry name" value="YjgF_YER057c_UK114_family"/>
    <property type="match status" value="1"/>
</dbReference>
<organism evidence="1 2">
    <name type="scientific">Terriglobus roseus</name>
    <dbReference type="NCBI Taxonomy" id="392734"/>
    <lineage>
        <taxon>Bacteria</taxon>
        <taxon>Pseudomonadati</taxon>
        <taxon>Acidobacteriota</taxon>
        <taxon>Terriglobia</taxon>
        <taxon>Terriglobales</taxon>
        <taxon>Acidobacteriaceae</taxon>
        <taxon>Terriglobus</taxon>
    </lineage>
</organism>
<dbReference type="Gene3D" id="3.30.1330.40">
    <property type="entry name" value="RutC-like"/>
    <property type="match status" value="1"/>
</dbReference>
<dbReference type="Pfam" id="PF01042">
    <property type="entry name" value="Ribonuc_L-PSP"/>
    <property type="match status" value="1"/>
</dbReference>
<dbReference type="InterPro" id="IPR035709">
    <property type="entry name" value="YoaB-like"/>
</dbReference>